<evidence type="ECO:0000259" key="4">
    <source>
        <dbReference type="PROSITE" id="PS01031"/>
    </source>
</evidence>
<accession>A0ABD5Z5S4</accession>
<feature type="compositionally biased region" description="Basic and acidic residues" evidence="3">
    <location>
        <begin position="104"/>
        <end position="114"/>
    </location>
</feature>
<dbReference type="Gene3D" id="2.60.40.790">
    <property type="match status" value="1"/>
</dbReference>
<dbReference type="InterPro" id="IPR008978">
    <property type="entry name" value="HSP20-like_chaperone"/>
</dbReference>
<evidence type="ECO:0000256" key="3">
    <source>
        <dbReference type="SAM" id="MobiDB-lite"/>
    </source>
</evidence>
<name>A0ABD5Z5S4_9EURY</name>
<dbReference type="Pfam" id="PF00011">
    <property type="entry name" value="HSP20"/>
    <property type="match status" value="1"/>
</dbReference>
<dbReference type="SUPFAM" id="SSF49764">
    <property type="entry name" value="HSP20-like chaperones"/>
    <property type="match status" value="1"/>
</dbReference>
<dbReference type="PANTHER" id="PTHR11527">
    <property type="entry name" value="HEAT-SHOCK PROTEIN 20 FAMILY MEMBER"/>
    <property type="match status" value="1"/>
</dbReference>
<proteinExistence type="inferred from homology"/>
<organism evidence="5 6">
    <name type="scientific">Halospeciosus flavus</name>
    <dbReference type="NCBI Taxonomy" id="3032283"/>
    <lineage>
        <taxon>Archaea</taxon>
        <taxon>Methanobacteriati</taxon>
        <taxon>Methanobacteriota</taxon>
        <taxon>Stenosarchaea group</taxon>
        <taxon>Halobacteria</taxon>
        <taxon>Halobacteriales</taxon>
        <taxon>Halobacteriaceae</taxon>
        <taxon>Halospeciosus</taxon>
    </lineage>
</organism>
<sequence length="159" mass="17366">MARNPFEEMRRTLERLSEQFERQFEGGEGGETAPAGVSGSAFGTVSVDIAESDDAYEVTADLPGFEPEDIDLSVHDDVLHVEARSESESETEATGAGEGEGEEERSVIRKERSTRSIRRQIRLPGPVDEAGAEAEYQNGVLTVTLPKAEGEETHSIEIR</sequence>
<comment type="similarity">
    <text evidence="1 2">Belongs to the small heat shock protein (HSP20) family.</text>
</comment>
<evidence type="ECO:0000256" key="1">
    <source>
        <dbReference type="PROSITE-ProRule" id="PRU00285"/>
    </source>
</evidence>
<gene>
    <name evidence="5" type="ORF">ACFQJ9_13395</name>
</gene>
<dbReference type="PROSITE" id="PS01031">
    <property type="entry name" value="SHSP"/>
    <property type="match status" value="1"/>
</dbReference>
<keyword evidence="6" id="KW-1185">Reference proteome</keyword>
<reference evidence="5 6" key="1">
    <citation type="journal article" date="2019" name="Int. J. Syst. Evol. Microbiol.">
        <title>The Global Catalogue of Microorganisms (GCM) 10K type strain sequencing project: providing services to taxonomists for standard genome sequencing and annotation.</title>
        <authorList>
            <consortium name="The Broad Institute Genomics Platform"/>
            <consortium name="The Broad Institute Genome Sequencing Center for Infectious Disease"/>
            <person name="Wu L."/>
            <person name="Ma J."/>
        </authorList>
    </citation>
    <scope>NUCLEOTIDE SEQUENCE [LARGE SCALE GENOMIC DNA]</scope>
    <source>
        <strain evidence="5 6">XZGYJ-43</strain>
    </source>
</reference>
<dbReference type="Proteomes" id="UP001596447">
    <property type="component" value="Unassembled WGS sequence"/>
</dbReference>
<evidence type="ECO:0000256" key="2">
    <source>
        <dbReference type="RuleBase" id="RU003616"/>
    </source>
</evidence>
<protein>
    <submittedName>
        <fullName evidence="5">Hsp20/alpha crystallin family protein</fullName>
    </submittedName>
</protein>
<evidence type="ECO:0000313" key="5">
    <source>
        <dbReference type="EMBL" id="MFC7200393.1"/>
    </source>
</evidence>
<dbReference type="AlphaFoldDB" id="A0ABD5Z5S4"/>
<feature type="region of interest" description="Disordered" evidence="3">
    <location>
        <begin position="20"/>
        <end position="40"/>
    </location>
</feature>
<dbReference type="InterPro" id="IPR031107">
    <property type="entry name" value="Small_HSP"/>
</dbReference>
<dbReference type="InterPro" id="IPR002068">
    <property type="entry name" value="A-crystallin/Hsp20_dom"/>
</dbReference>
<feature type="domain" description="SHSP" evidence="4">
    <location>
        <begin position="38"/>
        <end position="159"/>
    </location>
</feature>
<comment type="caution">
    <text evidence="5">The sequence shown here is derived from an EMBL/GenBank/DDBJ whole genome shotgun (WGS) entry which is preliminary data.</text>
</comment>
<evidence type="ECO:0000313" key="6">
    <source>
        <dbReference type="Proteomes" id="UP001596447"/>
    </source>
</evidence>
<dbReference type="CDD" id="cd06464">
    <property type="entry name" value="ACD_sHsps-like"/>
    <property type="match status" value="1"/>
</dbReference>
<dbReference type="RefSeq" id="WP_279527173.1">
    <property type="nucleotide sequence ID" value="NZ_CP122312.1"/>
</dbReference>
<dbReference type="EMBL" id="JBHTAR010000011">
    <property type="protein sequence ID" value="MFC7200393.1"/>
    <property type="molecule type" value="Genomic_DNA"/>
</dbReference>
<feature type="region of interest" description="Disordered" evidence="3">
    <location>
        <begin position="82"/>
        <end position="130"/>
    </location>
</feature>